<gene>
    <name evidence="1" type="ORF">BpHYR1_015360</name>
</gene>
<comment type="caution">
    <text evidence="1">The sequence shown here is derived from an EMBL/GenBank/DDBJ whole genome shotgun (WGS) entry which is preliminary data.</text>
</comment>
<dbReference type="Proteomes" id="UP000276133">
    <property type="component" value="Unassembled WGS sequence"/>
</dbReference>
<keyword evidence="2" id="KW-1185">Reference proteome</keyword>
<accession>A0A3M7T5L4</accession>
<evidence type="ECO:0000313" key="1">
    <source>
        <dbReference type="EMBL" id="RNA43128.1"/>
    </source>
</evidence>
<dbReference type="AlphaFoldDB" id="A0A3M7T5L4"/>
<evidence type="ECO:0000313" key="2">
    <source>
        <dbReference type="Proteomes" id="UP000276133"/>
    </source>
</evidence>
<organism evidence="1 2">
    <name type="scientific">Brachionus plicatilis</name>
    <name type="common">Marine rotifer</name>
    <name type="synonym">Brachionus muelleri</name>
    <dbReference type="NCBI Taxonomy" id="10195"/>
    <lineage>
        <taxon>Eukaryota</taxon>
        <taxon>Metazoa</taxon>
        <taxon>Spiralia</taxon>
        <taxon>Gnathifera</taxon>
        <taxon>Rotifera</taxon>
        <taxon>Eurotatoria</taxon>
        <taxon>Monogononta</taxon>
        <taxon>Pseudotrocha</taxon>
        <taxon>Ploima</taxon>
        <taxon>Brachionidae</taxon>
        <taxon>Brachionus</taxon>
    </lineage>
</organism>
<protein>
    <submittedName>
        <fullName evidence="1">Uncharacterized protein</fullName>
    </submittedName>
</protein>
<reference evidence="1 2" key="1">
    <citation type="journal article" date="2018" name="Sci. Rep.">
        <title>Genomic signatures of local adaptation to the degree of environmental predictability in rotifers.</title>
        <authorList>
            <person name="Franch-Gras L."/>
            <person name="Hahn C."/>
            <person name="Garcia-Roger E.M."/>
            <person name="Carmona M.J."/>
            <person name="Serra M."/>
            <person name="Gomez A."/>
        </authorList>
    </citation>
    <scope>NUCLEOTIDE SEQUENCE [LARGE SCALE GENOMIC DNA]</scope>
    <source>
        <strain evidence="1">HYR1</strain>
    </source>
</reference>
<dbReference type="EMBL" id="REGN01000272">
    <property type="protein sequence ID" value="RNA43128.1"/>
    <property type="molecule type" value="Genomic_DNA"/>
</dbReference>
<sequence length="70" mass="8145">MTPKYSINFPEDKGKIFTIKLADSYCKNSFHVIEPEQSLSMRRNFLSSSRYFSSVIKSPFSSNNRFLTLI</sequence>
<name>A0A3M7T5L4_BRAPC</name>
<proteinExistence type="predicted"/>